<proteinExistence type="predicted"/>
<dbReference type="Proteomes" id="UP000838756">
    <property type="component" value="Unassembled WGS sequence"/>
</dbReference>
<sequence length="70" mass="7272">MPNEIMHYPNLGAQLVHASAWGDGEAPGSPTLPALPSEGWKGSGAIGWPLCSPLFCSISTTIPRGNEIGK</sequence>
<comment type="caution">
    <text evidence="1">The sequence shown here is derived from an EMBL/GenBank/DDBJ whole genome shotgun (WGS) entry which is preliminary data.</text>
</comment>
<evidence type="ECO:0000313" key="2">
    <source>
        <dbReference type="Proteomes" id="UP000838756"/>
    </source>
</evidence>
<keyword evidence="2" id="KW-1185">Reference proteome</keyword>
<name>A0A8S4SR53_9NEOP</name>
<organism evidence="1 2">
    <name type="scientific">Pararge aegeria aegeria</name>
    <dbReference type="NCBI Taxonomy" id="348720"/>
    <lineage>
        <taxon>Eukaryota</taxon>
        <taxon>Metazoa</taxon>
        <taxon>Ecdysozoa</taxon>
        <taxon>Arthropoda</taxon>
        <taxon>Hexapoda</taxon>
        <taxon>Insecta</taxon>
        <taxon>Pterygota</taxon>
        <taxon>Neoptera</taxon>
        <taxon>Endopterygota</taxon>
        <taxon>Lepidoptera</taxon>
        <taxon>Glossata</taxon>
        <taxon>Ditrysia</taxon>
        <taxon>Papilionoidea</taxon>
        <taxon>Nymphalidae</taxon>
        <taxon>Satyrinae</taxon>
        <taxon>Satyrini</taxon>
        <taxon>Parargina</taxon>
        <taxon>Pararge</taxon>
    </lineage>
</organism>
<dbReference type="AlphaFoldDB" id="A0A8S4SR53"/>
<accession>A0A8S4SR53</accession>
<dbReference type="EMBL" id="CAKXAJ010026482">
    <property type="protein sequence ID" value="CAH2268883.1"/>
    <property type="molecule type" value="Genomic_DNA"/>
</dbReference>
<protein>
    <submittedName>
        <fullName evidence="1">Jg21154 protein</fullName>
    </submittedName>
</protein>
<reference evidence="1" key="1">
    <citation type="submission" date="2022-03" db="EMBL/GenBank/DDBJ databases">
        <authorList>
            <person name="Lindestad O."/>
        </authorList>
    </citation>
    <scope>NUCLEOTIDE SEQUENCE</scope>
</reference>
<evidence type="ECO:0000313" key="1">
    <source>
        <dbReference type="EMBL" id="CAH2268883.1"/>
    </source>
</evidence>
<gene>
    <name evidence="1" type="primary">jg21154</name>
    <name evidence="1" type="ORF">PAEG_LOCUS27188</name>
</gene>